<dbReference type="Proteomes" id="UP000265618">
    <property type="component" value="Unassembled WGS sequence"/>
</dbReference>
<proteinExistence type="predicted"/>
<evidence type="ECO:0000256" key="1">
    <source>
        <dbReference type="SAM" id="MobiDB-lite"/>
    </source>
</evidence>
<gene>
    <name evidence="3" type="ORF">KIPB_012879</name>
</gene>
<feature type="compositionally biased region" description="Acidic residues" evidence="1">
    <location>
        <begin position="141"/>
        <end position="184"/>
    </location>
</feature>
<sequence length="304" mass="34137">QALYQLLKGRRVGVALDGWTNTLHDKVNNYVIQSGKDVIFWRSMPSHHAANDTAFIASQIAEIVADLRAHGIYTTGIVSDNASVMLSAATEAQIRFPHLLRVPCAAHAINLGVQDLYTPSKAHLKREKEAGRILLPNPFGEAEEEEEDVEESHSDSDEDSDVYMREGEEEEGEGEEDDEGDVDTDPSVADIITGPPLLTLTDMSGDCPDVKPAFDPYLRRAFDKTKAAIKYLSKDDVLRTLFLVQSQNGRDERRPEKMVKTRWNTADNAMRVLEELRPDIDELPNCPLTARDWECIRVCRLVFE</sequence>
<comment type="caution">
    <text evidence="3">The sequence shown here is derived from an EMBL/GenBank/DDBJ whole genome shotgun (WGS) entry which is preliminary data.</text>
</comment>
<protein>
    <recommendedName>
        <fullName evidence="2">DUF659 domain-containing protein</fullName>
    </recommendedName>
</protein>
<evidence type="ECO:0000313" key="3">
    <source>
        <dbReference type="EMBL" id="GIQ90181.1"/>
    </source>
</evidence>
<dbReference type="SUPFAM" id="SSF53098">
    <property type="entry name" value="Ribonuclease H-like"/>
    <property type="match status" value="1"/>
</dbReference>
<keyword evidence="4" id="KW-1185">Reference proteome</keyword>
<feature type="non-terminal residue" evidence="3">
    <location>
        <position position="304"/>
    </location>
</feature>
<dbReference type="InterPro" id="IPR012337">
    <property type="entry name" value="RNaseH-like_sf"/>
</dbReference>
<accession>A0A9K3D748</accession>
<dbReference type="InterPro" id="IPR007021">
    <property type="entry name" value="DUF659"/>
</dbReference>
<feature type="region of interest" description="Disordered" evidence="1">
    <location>
        <begin position="133"/>
        <end position="204"/>
    </location>
</feature>
<dbReference type="Pfam" id="PF04937">
    <property type="entry name" value="DUF659"/>
    <property type="match status" value="1"/>
</dbReference>
<evidence type="ECO:0000259" key="2">
    <source>
        <dbReference type="Pfam" id="PF04937"/>
    </source>
</evidence>
<evidence type="ECO:0000313" key="4">
    <source>
        <dbReference type="Proteomes" id="UP000265618"/>
    </source>
</evidence>
<feature type="non-terminal residue" evidence="3">
    <location>
        <position position="1"/>
    </location>
</feature>
<dbReference type="EMBL" id="BDIP01005865">
    <property type="protein sequence ID" value="GIQ90181.1"/>
    <property type="molecule type" value="Genomic_DNA"/>
</dbReference>
<dbReference type="OrthoDB" id="2442898at2759"/>
<organism evidence="3 4">
    <name type="scientific">Kipferlia bialata</name>
    <dbReference type="NCBI Taxonomy" id="797122"/>
    <lineage>
        <taxon>Eukaryota</taxon>
        <taxon>Metamonada</taxon>
        <taxon>Carpediemonas-like organisms</taxon>
        <taxon>Kipferlia</taxon>
    </lineage>
</organism>
<name>A0A9K3D748_9EUKA</name>
<reference evidence="3 4" key="1">
    <citation type="journal article" date="2018" name="PLoS ONE">
        <title>The draft genome of Kipferlia bialata reveals reductive genome evolution in fornicate parasites.</title>
        <authorList>
            <person name="Tanifuji G."/>
            <person name="Takabayashi S."/>
            <person name="Kume K."/>
            <person name="Takagi M."/>
            <person name="Nakayama T."/>
            <person name="Kamikawa R."/>
            <person name="Inagaki Y."/>
            <person name="Hashimoto T."/>
        </authorList>
    </citation>
    <scope>NUCLEOTIDE SEQUENCE [LARGE SCALE GENOMIC DNA]</scope>
    <source>
        <strain evidence="3">NY0173</strain>
    </source>
</reference>
<dbReference type="AlphaFoldDB" id="A0A9K3D748"/>
<feature type="domain" description="DUF659" evidence="2">
    <location>
        <begin position="9"/>
        <end position="116"/>
    </location>
</feature>